<gene>
    <name evidence="1" type="ORF">QE440_003284</name>
</gene>
<protein>
    <submittedName>
        <fullName evidence="1">Uncharacterized protein</fullName>
    </submittedName>
</protein>
<accession>A0AAJ2EX72</accession>
<organism evidence="1 2">
    <name type="scientific">Pseudomonas oryzihabitans</name>
    <dbReference type="NCBI Taxonomy" id="47885"/>
    <lineage>
        <taxon>Bacteria</taxon>
        <taxon>Pseudomonadati</taxon>
        <taxon>Pseudomonadota</taxon>
        <taxon>Gammaproteobacteria</taxon>
        <taxon>Pseudomonadales</taxon>
        <taxon>Pseudomonadaceae</taxon>
        <taxon>Pseudomonas</taxon>
    </lineage>
</organism>
<evidence type="ECO:0000313" key="2">
    <source>
        <dbReference type="Proteomes" id="UP001268036"/>
    </source>
</evidence>
<proteinExistence type="predicted"/>
<dbReference type="AlphaFoldDB" id="A0AAJ2EX72"/>
<dbReference type="Proteomes" id="UP001268036">
    <property type="component" value="Unassembled WGS sequence"/>
</dbReference>
<sequence length="33" mass="3700">MDESLSERPRELMQQLADGLLGDRRVAGWSDPA</sequence>
<reference evidence="1" key="1">
    <citation type="submission" date="2023-08" db="EMBL/GenBank/DDBJ databases">
        <title>Functional and genomic diversity of the sorghum phyllosphere microbiome.</title>
        <authorList>
            <person name="Shade A."/>
        </authorList>
    </citation>
    <scope>NUCLEOTIDE SEQUENCE</scope>
    <source>
        <strain evidence="1">SORGH_AS_0201</strain>
    </source>
</reference>
<dbReference type="EMBL" id="JAVJAF010000001">
    <property type="protein sequence ID" value="MDR6235543.1"/>
    <property type="molecule type" value="Genomic_DNA"/>
</dbReference>
<comment type="caution">
    <text evidence="1">The sequence shown here is derived from an EMBL/GenBank/DDBJ whole genome shotgun (WGS) entry which is preliminary data.</text>
</comment>
<name>A0AAJ2EX72_9PSED</name>
<evidence type="ECO:0000313" key="1">
    <source>
        <dbReference type="EMBL" id="MDR6235543.1"/>
    </source>
</evidence>